<reference evidence="6 7" key="1">
    <citation type="submission" date="2024-02" db="EMBL/GenBank/DDBJ databases">
        <title>A draft genome for the cacao thread blight pathogen Marasmius crinis-equi.</title>
        <authorList>
            <person name="Cohen S.P."/>
            <person name="Baruah I.K."/>
            <person name="Amoako-Attah I."/>
            <person name="Bukari Y."/>
            <person name="Meinhardt L.W."/>
            <person name="Bailey B.A."/>
        </authorList>
    </citation>
    <scope>NUCLEOTIDE SEQUENCE [LARGE SCALE GENOMIC DNA]</scope>
    <source>
        <strain evidence="6 7">GH-76</strain>
    </source>
</reference>
<gene>
    <name evidence="6" type="ORF">V5O48_010908</name>
</gene>
<evidence type="ECO:0000313" key="6">
    <source>
        <dbReference type="EMBL" id="KAL0571053.1"/>
    </source>
</evidence>
<dbReference type="Pfam" id="PF03770">
    <property type="entry name" value="IPK"/>
    <property type="match status" value="1"/>
</dbReference>
<comment type="similarity">
    <text evidence="1 4">Belongs to the inositol phosphokinase (IPK) family.</text>
</comment>
<evidence type="ECO:0000256" key="1">
    <source>
        <dbReference type="ARBA" id="ARBA00007374"/>
    </source>
</evidence>
<evidence type="ECO:0000256" key="3">
    <source>
        <dbReference type="ARBA" id="ARBA00022777"/>
    </source>
</evidence>
<dbReference type="Gene3D" id="3.30.470.160">
    <property type="entry name" value="Inositol polyphosphate kinase"/>
    <property type="match status" value="1"/>
</dbReference>
<feature type="compositionally biased region" description="Acidic residues" evidence="5">
    <location>
        <begin position="246"/>
        <end position="262"/>
    </location>
</feature>
<dbReference type="Proteomes" id="UP001465976">
    <property type="component" value="Unassembled WGS sequence"/>
</dbReference>
<dbReference type="PANTHER" id="PTHR12400:SF108">
    <property type="entry name" value="KINASE"/>
    <property type="match status" value="1"/>
</dbReference>
<dbReference type="EC" id="2.7.-.-" evidence="4"/>
<keyword evidence="2 4" id="KW-0808">Transferase</keyword>
<sequence length="317" mass="34413">MTDQTTTSTGATIPLSTQVGGHAGVQTTEDGSLIIKPALALEHEFYQSLTTNDSFQALRPFVPKFYGTLKLEGQVDGSEGGGVKASLVLENLSHPFQKPNILDIKLGTKMYDESAPPEKVERMLKAARDTTSLETGVRLTGFQVYDNETGEAVNTPKAYGKSLKPSDLPEGIARFFPVSSESSSKGLPLHLLLPILENIREDVAEIREAFAGIEMRMIGGSVLVIYEADIKKAEGGVAWLKKLEEEGPPEEQDDDDENEDEDEKSKPGSPYVVKLIDFGHARFEPGQGPDQGVLKGIDTVLRLLDGRIGELNKNQGS</sequence>
<dbReference type="SUPFAM" id="SSF56104">
    <property type="entry name" value="SAICAR synthase-like"/>
    <property type="match status" value="1"/>
</dbReference>
<comment type="caution">
    <text evidence="6">The sequence shown here is derived from an EMBL/GenBank/DDBJ whole genome shotgun (WGS) entry which is preliminary data.</text>
</comment>
<keyword evidence="3 4" id="KW-0418">Kinase</keyword>
<dbReference type="InterPro" id="IPR005522">
    <property type="entry name" value="IPK"/>
</dbReference>
<dbReference type="EMBL" id="JBAHYK010000831">
    <property type="protein sequence ID" value="KAL0571053.1"/>
    <property type="molecule type" value="Genomic_DNA"/>
</dbReference>
<organism evidence="6 7">
    <name type="scientific">Marasmius crinis-equi</name>
    <dbReference type="NCBI Taxonomy" id="585013"/>
    <lineage>
        <taxon>Eukaryota</taxon>
        <taxon>Fungi</taxon>
        <taxon>Dikarya</taxon>
        <taxon>Basidiomycota</taxon>
        <taxon>Agaricomycotina</taxon>
        <taxon>Agaricomycetes</taxon>
        <taxon>Agaricomycetidae</taxon>
        <taxon>Agaricales</taxon>
        <taxon>Marasmiineae</taxon>
        <taxon>Marasmiaceae</taxon>
        <taxon>Marasmius</taxon>
    </lineage>
</organism>
<dbReference type="PANTHER" id="PTHR12400">
    <property type="entry name" value="INOSITOL POLYPHOSPHATE KINASE"/>
    <property type="match status" value="1"/>
</dbReference>
<proteinExistence type="inferred from homology"/>
<evidence type="ECO:0000256" key="2">
    <source>
        <dbReference type="ARBA" id="ARBA00022679"/>
    </source>
</evidence>
<protein>
    <recommendedName>
        <fullName evidence="4">Kinase</fullName>
        <ecNumber evidence="4">2.7.-.-</ecNumber>
    </recommendedName>
</protein>
<keyword evidence="7" id="KW-1185">Reference proteome</keyword>
<evidence type="ECO:0000313" key="7">
    <source>
        <dbReference type="Proteomes" id="UP001465976"/>
    </source>
</evidence>
<accession>A0ABR3F730</accession>
<feature type="region of interest" description="Disordered" evidence="5">
    <location>
        <begin position="244"/>
        <end position="270"/>
    </location>
</feature>
<name>A0ABR3F730_9AGAR</name>
<evidence type="ECO:0000256" key="4">
    <source>
        <dbReference type="RuleBase" id="RU363090"/>
    </source>
</evidence>
<dbReference type="InterPro" id="IPR038286">
    <property type="entry name" value="IPK_sf"/>
</dbReference>
<evidence type="ECO:0000256" key="5">
    <source>
        <dbReference type="SAM" id="MobiDB-lite"/>
    </source>
</evidence>